<evidence type="ECO:0000256" key="1">
    <source>
        <dbReference type="ARBA" id="ARBA00006484"/>
    </source>
</evidence>
<comment type="caution">
    <text evidence="3">The sequence shown here is derived from an EMBL/GenBank/DDBJ whole genome shotgun (WGS) entry which is preliminary data.</text>
</comment>
<dbReference type="EMBL" id="BAABJR010000030">
    <property type="protein sequence ID" value="GAA5217184.1"/>
    <property type="molecule type" value="Genomic_DNA"/>
</dbReference>
<evidence type="ECO:0000313" key="4">
    <source>
        <dbReference type="Proteomes" id="UP001499878"/>
    </source>
</evidence>
<evidence type="ECO:0000256" key="2">
    <source>
        <dbReference type="ARBA" id="ARBA00023002"/>
    </source>
</evidence>
<dbReference type="InterPro" id="IPR002347">
    <property type="entry name" value="SDR_fam"/>
</dbReference>
<dbReference type="Gene3D" id="3.40.50.720">
    <property type="entry name" value="NAD(P)-binding Rossmann-like Domain"/>
    <property type="match status" value="1"/>
</dbReference>
<dbReference type="PRINTS" id="PR00081">
    <property type="entry name" value="GDHRDH"/>
</dbReference>
<dbReference type="PANTHER" id="PTHR24320:SF148">
    <property type="entry name" value="NAD(P)-BINDING ROSSMANN-FOLD SUPERFAMILY PROTEIN"/>
    <property type="match status" value="1"/>
</dbReference>
<proteinExistence type="inferred from homology"/>
<accession>A0ABP9TIT2</accession>
<dbReference type="InterPro" id="IPR036291">
    <property type="entry name" value="NAD(P)-bd_dom_sf"/>
</dbReference>
<organism evidence="3 4">
    <name type="scientific">Streptomyces thinghirensis</name>
    <dbReference type="NCBI Taxonomy" id="551547"/>
    <lineage>
        <taxon>Bacteria</taxon>
        <taxon>Bacillati</taxon>
        <taxon>Actinomycetota</taxon>
        <taxon>Actinomycetes</taxon>
        <taxon>Kitasatosporales</taxon>
        <taxon>Streptomycetaceae</taxon>
        <taxon>Streptomyces</taxon>
    </lineage>
</organism>
<dbReference type="Proteomes" id="UP001499878">
    <property type="component" value="Unassembled WGS sequence"/>
</dbReference>
<dbReference type="RefSeq" id="WP_345638174.1">
    <property type="nucleotide sequence ID" value="NZ_BAABJR010000030.1"/>
</dbReference>
<dbReference type="PANTHER" id="PTHR24320">
    <property type="entry name" value="RETINOL DEHYDROGENASE"/>
    <property type="match status" value="1"/>
</dbReference>
<dbReference type="NCBIfam" id="NF004513">
    <property type="entry name" value="PRK05854.1"/>
    <property type="match status" value="1"/>
</dbReference>
<dbReference type="SUPFAM" id="SSF51735">
    <property type="entry name" value="NAD(P)-binding Rossmann-fold domains"/>
    <property type="match status" value="1"/>
</dbReference>
<name>A0ABP9TIT2_9ACTN</name>
<gene>
    <name evidence="3" type="ORF">GCM10023323_73180</name>
</gene>
<reference evidence="4" key="1">
    <citation type="journal article" date="2019" name="Int. J. Syst. Evol. Microbiol.">
        <title>The Global Catalogue of Microorganisms (GCM) 10K type strain sequencing project: providing services to taxonomists for standard genome sequencing and annotation.</title>
        <authorList>
            <consortium name="The Broad Institute Genomics Platform"/>
            <consortium name="The Broad Institute Genome Sequencing Center for Infectious Disease"/>
            <person name="Wu L."/>
            <person name="Ma J."/>
        </authorList>
    </citation>
    <scope>NUCLEOTIDE SEQUENCE [LARGE SCALE GENOMIC DNA]</scope>
    <source>
        <strain evidence="4">JCM 18306</strain>
    </source>
</reference>
<comment type="similarity">
    <text evidence="1">Belongs to the short-chain dehydrogenases/reductases (SDR) family.</text>
</comment>
<keyword evidence="4" id="KW-1185">Reference proteome</keyword>
<sequence length="313" mass="33262">MPRQDIDITVPDLTGKRAVVTGASDGIGLGIALRLAAAGAEVVMPVRNPCKGEGAAARIREQIPDANVSLRALDLSSLASVAELGRTLLDEDRPVHLLVNNAGVMTPPDRRTTADGIELQLGTNHLGHFALVNHLLPLLRAGQARVTSQISVAANRNAINWDDLNWERSYDGMRAYSQSKIAFGLFALELHRRSEAAGWGITSNLSHPGVAPTSLLAARPEVGRAKDTLGVRLIRALSARGILVGTVHTAQLPALYAATSPRAVGGGFYGPSGPGHLGGPPAEQRLYSRLRGTEEARRVWQTSEELTGVRSRA</sequence>
<dbReference type="Pfam" id="PF00106">
    <property type="entry name" value="adh_short"/>
    <property type="match status" value="1"/>
</dbReference>
<evidence type="ECO:0000313" key="3">
    <source>
        <dbReference type="EMBL" id="GAA5217184.1"/>
    </source>
</evidence>
<protein>
    <submittedName>
        <fullName evidence="3">SDR family oxidoreductase</fullName>
    </submittedName>
</protein>
<keyword evidence="2" id="KW-0560">Oxidoreductase</keyword>